<dbReference type="KEGG" id="mcal:115031515"/>
<proteinExistence type="predicted"/>
<sequence length="211" mass="24431">MSHELHWWKNFSVYLNEEEKPSGNETTCDRDMHNWMGWNSELMDSLPVLYFCNECRQVITIHMMALDPKKQSWRSEVSSSKKTLKRSKPDLSQSLGRKLQLPWSQMHPANSQVEDLTQKPFVKGSQVATTQQTLRLQTPSAHLPNDPSQEGEHMTMFLEEKELLETQQNQDLEVDWQISFDRAISSAASSFPSIGEGYSARWGFFFQTRGD</sequence>
<evidence type="ECO:0000313" key="3">
    <source>
        <dbReference type="RefSeq" id="XP_029335271.1"/>
    </source>
</evidence>
<keyword evidence="2" id="KW-1185">Reference proteome</keyword>
<protein>
    <submittedName>
        <fullName evidence="3">Uncharacterized protein LOC115031515 isoform X1</fullName>
    </submittedName>
</protein>
<organism evidence="2 3">
    <name type="scientific">Mus caroli</name>
    <name type="common">Ryukyu mouse</name>
    <name type="synonym">Ricefield mouse</name>
    <dbReference type="NCBI Taxonomy" id="10089"/>
    <lineage>
        <taxon>Eukaryota</taxon>
        <taxon>Metazoa</taxon>
        <taxon>Chordata</taxon>
        <taxon>Craniata</taxon>
        <taxon>Vertebrata</taxon>
        <taxon>Euteleostomi</taxon>
        <taxon>Mammalia</taxon>
        <taxon>Eutheria</taxon>
        <taxon>Euarchontoglires</taxon>
        <taxon>Glires</taxon>
        <taxon>Rodentia</taxon>
        <taxon>Myomorpha</taxon>
        <taxon>Muroidea</taxon>
        <taxon>Muridae</taxon>
        <taxon>Murinae</taxon>
        <taxon>Mus</taxon>
        <taxon>Mus</taxon>
    </lineage>
</organism>
<accession>A0A6P7RDQ7</accession>
<dbReference type="RefSeq" id="XP_029335271.1">
    <property type="nucleotide sequence ID" value="XM_029479411.1"/>
</dbReference>
<dbReference type="Proteomes" id="UP000515126">
    <property type="component" value="Chromosome 7"/>
</dbReference>
<evidence type="ECO:0000256" key="1">
    <source>
        <dbReference type="SAM" id="MobiDB-lite"/>
    </source>
</evidence>
<dbReference type="AlphaFoldDB" id="A0A6P7RDQ7"/>
<feature type="region of interest" description="Disordered" evidence="1">
    <location>
        <begin position="70"/>
        <end position="94"/>
    </location>
</feature>
<reference evidence="3" key="1">
    <citation type="submission" date="2025-08" db="UniProtKB">
        <authorList>
            <consortium name="RefSeq"/>
        </authorList>
    </citation>
    <scope>IDENTIFICATION</scope>
</reference>
<dbReference type="GeneID" id="115031515"/>
<name>A0A6P7RDQ7_MUSCR</name>
<evidence type="ECO:0000313" key="2">
    <source>
        <dbReference type="Proteomes" id="UP000515126"/>
    </source>
</evidence>
<gene>
    <name evidence="3" type="primary">LOC115031515</name>
</gene>